<reference evidence="1 2" key="1">
    <citation type="submission" date="2019-09" db="EMBL/GenBank/DDBJ databases">
        <authorList>
            <person name="Cao W.R."/>
        </authorList>
    </citation>
    <scope>NUCLEOTIDE SEQUENCE [LARGE SCALE GENOMIC DNA]</scope>
    <source>
        <strain evidence="1 2">B1N29</strain>
    </source>
</reference>
<name>A0A6N6MIL9_9FLAO</name>
<evidence type="ECO:0000313" key="2">
    <source>
        <dbReference type="Proteomes" id="UP000441333"/>
    </source>
</evidence>
<proteinExistence type="predicted"/>
<comment type="caution">
    <text evidence="1">The sequence shown here is derived from an EMBL/GenBank/DDBJ whole genome shotgun (WGS) entry which is preliminary data.</text>
</comment>
<evidence type="ECO:0000313" key="1">
    <source>
        <dbReference type="EMBL" id="KAB1069830.1"/>
    </source>
</evidence>
<accession>A0A6N6MIL9</accession>
<protein>
    <submittedName>
        <fullName evidence="1">Uncharacterized protein</fullName>
    </submittedName>
</protein>
<gene>
    <name evidence="1" type="ORF">F6U93_03195</name>
</gene>
<keyword evidence="2" id="KW-1185">Reference proteome</keyword>
<sequence length="80" mass="9486">MDLQTRKLELIQEFLKVQSEDVISRLEKILRKENLKNDNKDFKPMTIEEFNSRIDKSMEDSASGRLIESSELKAKIDKWN</sequence>
<dbReference type="EMBL" id="WAAT01000022">
    <property type="protein sequence ID" value="KAB1069830.1"/>
    <property type="molecule type" value="Genomic_DNA"/>
</dbReference>
<dbReference type="RefSeq" id="WP_150936751.1">
    <property type="nucleotide sequence ID" value="NZ_WAAT01000022.1"/>
</dbReference>
<organism evidence="1 2">
    <name type="scientific">Pseudotamlana haliotis</name>
    <dbReference type="NCBI Taxonomy" id="2614804"/>
    <lineage>
        <taxon>Bacteria</taxon>
        <taxon>Pseudomonadati</taxon>
        <taxon>Bacteroidota</taxon>
        <taxon>Flavobacteriia</taxon>
        <taxon>Flavobacteriales</taxon>
        <taxon>Flavobacteriaceae</taxon>
        <taxon>Pseudotamlana</taxon>
    </lineage>
</organism>
<dbReference type="Proteomes" id="UP000441333">
    <property type="component" value="Unassembled WGS sequence"/>
</dbReference>
<dbReference type="AlphaFoldDB" id="A0A6N6MIL9"/>